<feature type="transmembrane region" description="Helical" evidence="1">
    <location>
        <begin position="137"/>
        <end position="161"/>
    </location>
</feature>
<sequence length="169" mass="18470">MTLEPLLHASTAIQFHVVTVVTAAIIGAHMLWARKGTPRHRISGRVWIVLMAMTALSTFFIHEINLFYGFSPIHLLSVVVLVSVVEVVRSARRRDFVRHKRVVKALYFGAIGIAGLFTLMPGRIMNTSVFGPGAGTVHVAIMPLLIGLFSALAVAACAVAVTRFRRRAV</sequence>
<keyword evidence="1" id="KW-1133">Transmembrane helix</keyword>
<feature type="transmembrane region" description="Helical" evidence="1">
    <location>
        <begin position="12"/>
        <end position="32"/>
    </location>
</feature>
<organism evidence="2 3">
    <name type="scientific">Hoeflea algicola</name>
    <dbReference type="NCBI Taxonomy" id="2983763"/>
    <lineage>
        <taxon>Bacteria</taxon>
        <taxon>Pseudomonadati</taxon>
        <taxon>Pseudomonadota</taxon>
        <taxon>Alphaproteobacteria</taxon>
        <taxon>Hyphomicrobiales</taxon>
        <taxon>Rhizobiaceae</taxon>
        <taxon>Hoeflea</taxon>
    </lineage>
</organism>
<keyword evidence="3" id="KW-1185">Reference proteome</keyword>
<dbReference type="Proteomes" id="UP001073227">
    <property type="component" value="Unassembled WGS sequence"/>
</dbReference>
<accession>A0ABT3Z859</accession>
<feature type="transmembrane region" description="Helical" evidence="1">
    <location>
        <begin position="44"/>
        <end position="61"/>
    </location>
</feature>
<feature type="transmembrane region" description="Helical" evidence="1">
    <location>
        <begin position="105"/>
        <end position="125"/>
    </location>
</feature>
<evidence type="ECO:0000313" key="3">
    <source>
        <dbReference type="Proteomes" id="UP001073227"/>
    </source>
</evidence>
<dbReference type="EMBL" id="JAOVZR010000001">
    <property type="protein sequence ID" value="MCY0147955.1"/>
    <property type="molecule type" value="Genomic_DNA"/>
</dbReference>
<feature type="transmembrane region" description="Helical" evidence="1">
    <location>
        <begin position="67"/>
        <end position="85"/>
    </location>
</feature>
<evidence type="ECO:0000256" key="1">
    <source>
        <dbReference type="SAM" id="Phobius"/>
    </source>
</evidence>
<keyword evidence="1" id="KW-0812">Transmembrane</keyword>
<dbReference type="RefSeq" id="WP_267653546.1">
    <property type="nucleotide sequence ID" value="NZ_JAOVZR010000001.1"/>
</dbReference>
<evidence type="ECO:0000313" key="2">
    <source>
        <dbReference type="EMBL" id="MCY0147955.1"/>
    </source>
</evidence>
<dbReference type="Pfam" id="PF10067">
    <property type="entry name" value="DUF2306"/>
    <property type="match status" value="1"/>
</dbReference>
<dbReference type="InterPro" id="IPR018750">
    <property type="entry name" value="DUF2306_membrane"/>
</dbReference>
<keyword evidence="1" id="KW-0472">Membrane</keyword>
<proteinExistence type="predicted"/>
<comment type="caution">
    <text evidence="2">The sequence shown here is derived from an EMBL/GenBank/DDBJ whole genome shotgun (WGS) entry which is preliminary data.</text>
</comment>
<reference evidence="2" key="1">
    <citation type="submission" date="2022-10" db="EMBL/GenBank/DDBJ databases">
        <title>Hoeflea sp. G2-23, isolated from marine algae.</title>
        <authorList>
            <person name="Kristyanto S."/>
            <person name="Kim J.M."/>
            <person name="Jeon C.O."/>
        </authorList>
    </citation>
    <scope>NUCLEOTIDE SEQUENCE</scope>
    <source>
        <strain evidence="2">G2-23</strain>
    </source>
</reference>
<name>A0ABT3Z859_9HYPH</name>
<gene>
    <name evidence="2" type="ORF">OEG84_09600</name>
</gene>
<protein>
    <submittedName>
        <fullName evidence="2">DUF2306 domain-containing protein</fullName>
    </submittedName>
</protein>